<evidence type="ECO:0000256" key="1">
    <source>
        <dbReference type="SAM" id="MobiDB-lite"/>
    </source>
</evidence>
<evidence type="ECO:0000256" key="2">
    <source>
        <dbReference type="SAM" id="Phobius"/>
    </source>
</evidence>
<dbReference type="NCBIfam" id="TIGR00229">
    <property type="entry name" value="sensory_box"/>
    <property type="match status" value="1"/>
</dbReference>
<gene>
    <name evidence="6" type="ORF">GCM10009665_29950</name>
</gene>
<feature type="transmembrane region" description="Helical" evidence="2">
    <location>
        <begin position="256"/>
        <end position="274"/>
    </location>
</feature>
<evidence type="ECO:0000313" key="6">
    <source>
        <dbReference type="EMBL" id="GAA1237855.1"/>
    </source>
</evidence>
<dbReference type="SMART" id="SM00052">
    <property type="entry name" value="EAL"/>
    <property type="match status" value="1"/>
</dbReference>
<keyword evidence="7" id="KW-1185">Reference proteome</keyword>
<evidence type="ECO:0000259" key="5">
    <source>
        <dbReference type="PROSITE" id="PS50887"/>
    </source>
</evidence>
<evidence type="ECO:0000313" key="7">
    <source>
        <dbReference type="Proteomes" id="UP001500037"/>
    </source>
</evidence>
<organism evidence="6 7">
    <name type="scientific">Kitasatospora nipponensis</name>
    <dbReference type="NCBI Taxonomy" id="258049"/>
    <lineage>
        <taxon>Bacteria</taxon>
        <taxon>Bacillati</taxon>
        <taxon>Actinomycetota</taxon>
        <taxon>Actinomycetes</taxon>
        <taxon>Kitasatosporales</taxon>
        <taxon>Streptomycetaceae</taxon>
        <taxon>Kitasatospora</taxon>
    </lineage>
</organism>
<dbReference type="InterPro" id="IPR013656">
    <property type="entry name" value="PAS_4"/>
</dbReference>
<dbReference type="EMBL" id="BAAALF010000043">
    <property type="protein sequence ID" value="GAA1237855.1"/>
    <property type="molecule type" value="Genomic_DNA"/>
</dbReference>
<proteinExistence type="predicted"/>
<comment type="caution">
    <text evidence="6">The sequence shown here is derived from an EMBL/GenBank/DDBJ whole genome shotgun (WGS) entry which is preliminary data.</text>
</comment>
<evidence type="ECO:0000259" key="3">
    <source>
        <dbReference type="PROSITE" id="PS50112"/>
    </source>
</evidence>
<feature type="compositionally biased region" description="Basic residues" evidence="1">
    <location>
        <begin position="760"/>
        <end position="769"/>
    </location>
</feature>
<feature type="transmembrane region" description="Helical" evidence="2">
    <location>
        <begin position="390"/>
        <end position="410"/>
    </location>
</feature>
<dbReference type="CDD" id="cd00130">
    <property type="entry name" value="PAS"/>
    <property type="match status" value="1"/>
</dbReference>
<keyword evidence="2" id="KW-1133">Transmembrane helix</keyword>
<dbReference type="Proteomes" id="UP001500037">
    <property type="component" value="Unassembled WGS sequence"/>
</dbReference>
<feature type="domain" description="PAS" evidence="3">
    <location>
        <begin position="422"/>
        <end position="492"/>
    </location>
</feature>
<dbReference type="InterPro" id="IPR052155">
    <property type="entry name" value="Biofilm_reg_signaling"/>
</dbReference>
<dbReference type="Gene3D" id="3.30.70.270">
    <property type="match status" value="2"/>
</dbReference>
<keyword evidence="2" id="KW-0812">Transmembrane</keyword>
<feature type="region of interest" description="Disordered" evidence="1">
    <location>
        <begin position="1"/>
        <end position="81"/>
    </location>
</feature>
<dbReference type="PROSITE" id="PS50887">
    <property type="entry name" value="GGDEF"/>
    <property type="match status" value="1"/>
</dbReference>
<name>A0ABN1W8Q9_9ACTN</name>
<feature type="region of interest" description="Disordered" evidence="1">
    <location>
        <begin position="706"/>
        <end position="797"/>
    </location>
</feature>
<dbReference type="RefSeq" id="WP_425555995.1">
    <property type="nucleotide sequence ID" value="NZ_BAAALF010000043.1"/>
</dbReference>
<feature type="transmembrane region" description="Helical" evidence="2">
    <location>
        <begin position="152"/>
        <end position="173"/>
    </location>
</feature>
<feature type="transmembrane region" description="Helical" evidence="2">
    <location>
        <begin position="213"/>
        <end position="236"/>
    </location>
</feature>
<dbReference type="SMART" id="SM00091">
    <property type="entry name" value="PAS"/>
    <property type="match status" value="1"/>
</dbReference>
<protein>
    <recommendedName>
        <fullName evidence="8">PAS domain S-box-containing protein/diguanylate cyclase (GGDEF)-like protein</fullName>
    </recommendedName>
</protein>
<keyword evidence="2" id="KW-0472">Membrane</keyword>
<dbReference type="InterPro" id="IPR001633">
    <property type="entry name" value="EAL_dom"/>
</dbReference>
<dbReference type="InterPro" id="IPR043128">
    <property type="entry name" value="Rev_trsase/Diguanyl_cyclase"/>
</dbReference>
<dbReference type="SUPFAM" id="SSF141868">
    <property type="entry name" value="EAL domain-like"/>
    <property type="match status" value="1"/>
</dbReference>
<dbReference type="Gene3D" id="3.30.450.20">
    <property type="entry name" value="PAS domain"/>
    <property type="match status" value="1"/>
</dbReference>
<dbReference type="CDD" id="cd01948">
    <property type="entry name" value="EAL"/>
    <property type="match status" value="1"/>
</dbReference>
<accession>A0ABN1W8Q9</accession>
<dbReference type="SUPFAM" id="SSF55785">
    <property type="entry name" value="PYP-like sensor domain (PAS domain)"/>
    <property type="match status" value="1"/>
</dbReference>
<dbReference type="Pfam" id="PF08448">
    <property type="entry name" value="PAS_4"/>
    <property type="match status" value="1"/>
</dbReference>
<feature type="domain" description="GGDEF" evidence="5">
    <location>
        <begin position="598"/>
        <end position="731"/>
    </location>
</feature>
<evidence type="ECO:0000259" key="4">
    <source>
        <dbReference type="PROSITE" id="PS50883"/>
    </source>
</evidence>
<feature type="transmembrane region" description="Helical" evidence="2">
    <location>
        <begin position="286"/>
        <end position="306"/>
    </location>
</feature>
<dbReference type="PROSITE" id="PS50112">
    <property type="entry name" value="PAS"/>
    <property type="match status" value="1"/>
</dbReference>
<dbReference type="PANTHER" id="PTHR44757:SF2">
    <property type="entry name" value="BIOFILM ARCHITECTURE MAINTENANCE PROTEIN MBAA"/>
    <property type="match status" value="1"/>
</dbReference>
<feature type="compositionally biased region" description="Basic and acidic residues" evidence="1">
    <location>
        <begin position="1139"/>
        <end position="1148"/>
    </location>
</feature>
<feature type="domain" description="EAL" evidence="4">
    <location>
        <begin position="839"/>
        <end position="1099"/>
    </location>
</feature>
<dbReference type="InterPro" id="IPR035965">
    <property type="entry name" value="PAS-like_dom_sf"/>
</dbReference>
<feature type="transmembrane region" description="Helical" evidence="2">
    <location>
        <begin position="93"/>
        <end position="113"/>
    </location>
</feature>
<dbReference type="InterPro" id="IPR000160">
    <property type="entry name" value="GGDEF_dom"/>
</dbReference>
<feature type="compositionally biased region" description="Gly residues" evidence="1">
    <location>
        <begin position="1151"/>
        <end position="1160"/>
    </location>
</feature>
<dbReference type="Pfam" id="PF00990">
    <property type="entry name" value="GGDEF"/>
    <property type="match status" value="1"/>
</dbReference>
<dbReference type="Gene3D" id="3.20.20.450">
    <property type="entry name" value="EAL domain"/>
    <property type="match status" value="1"/>
</dbReference>
<sequence>MSPADALSSSAGTAVTAPPPGVRPGAAHEPADHELADHESGDHGPGDHESADHESGDREPAAHRSTVRGPAAGRSTAGPPGAARRPALFGIRLPGVLLALLALGYTLGAAVGWGSHALALFMGDFGLAGAALAAALSCLVYGCAVPGPARPAWLLFGLSSASLAVGNGAWAWYEVVLRTGLPADSPADYAFLPFAPLTVTGLLVLAQRPRGAAGWFCLLLDAWMVAGSLFTLGWSLALGRTAEGETGDPLRLALNLAYPVLDILMVSLVVGLRFRRRDGNRAAVHTAMLGLAVTVICDGLFTTPALRNSYHSGDILDAGWFAGSLLLASAPWSARWRRGRVSRQHPSAGGTPRRRVASTFSALTPYAAASVCTAGILYNALGGHPMDRVVIVVACTVGLALIVRQGIMLLDNLSLAQELEQKEAHFRSLVQGSSDVIMITGANGGLSYVSPAALGVYGRDPEELVGGRLLDLVHPQDAERVVAEVRRFLARSRRLARQFSAVPTRGGEPTARVECRIRAGGGEWLHVESTVNRYRDGLILNSRDVTERVHLQAQLQHNAFHDPLTDLPNRALFAERLRAALGSRGGEGPREHPYGEGGAVAVLFLDLDGFKAVNDSAGHQVGDELLVQAARRLQGTVRSGDTVARFGGDEFAVLVSGKLGRLRVQELAERLRHALSEPYWIGGTELAVAASIGIAFGPREGDPYAAAPRAREPYPADPYPVDPYPVDRYPDGPYPADPHPRDAHTAGPFTAGPYPASPRARGRRGHPTHPAHPGHATHAAQSGHARTPALAPAAAAREPAELADELMRDADLAMYRAKSEGKGRVVLYSPGMRADLDRRRELEDRLRLAVREGSFALLHQPVVDLRSGAVTGVEALARWRSAQGLLLTPAEFLRSAEQGDAPARFARWLLQQAVAEAARRCEPGHPAGSRSAAVPVTVRLAAERLCAPGVYETIAGALRDTGLPPDRLVVELARTGPDSSADEVGRRLAALRRLGVGTAVAGFGAGGGSLNALAKLPFDALKLDRSLVQEIADSPRSRALAGHALRLARDLGLATAAEGVDQARQVSVLQELGCRHGQGLAFAQPLDEFRLRRALARRLYPLPRPIGALSARRAYLAAADTRSGGHRDPAPGRVAHHHGPLDLPERRSAAGPGGGSGAGPHGETSIPPA</sequence>
<evidence type="ECO:0008006" key="8">
    <source>
        <dbReference type="Google" id="ProtNLM"/>
    </source>
</evidence>
<dbReference type="PROSITE" id="PS50883">
    <property type="entry name" value="EAL"/>
    <property type="match status" value="1"/>
</dbReference>
<feature type="compositionally biased region" description="Low complexity" evidence="1">
    <location>
        <begin position="68"/>
        <end position="81"/>
    </location>
</feature>
<feature type="transmembrane region" description="Helical" evidence="2">
    <location>
        <begin position="356"/>
        <end position="378"/>
    </location>
</feature>
<dbReference type="InterPro" id="IPR000014">
    <property type="entry name" value="PAS"/>
</dbReference>
<feature type="region of interest" description="Disordered" evidence="1">
    <location>
        <begin position="1120"/>
        <end position="1169"/>
    </location>
</feature>
<feature type="transmembrane region" description="Helical" evidence="2">
    <location>
        <begin position="189"/>
        <end position="206"/>
    </location>
</feature>
<dbReference type="InterPro" id="IPR029787">
    <property type="entry name" value="Nucleotide_cyclase"/>
</dbReference>
<reference evidence="6 7" key="1">
    <citation type="journal article" date="2019" name="Int. J. Syst. Evol. Microbiol.">
        <title>The Global Catalogue of Microorganisms (GCM) 10K type strain sequencing project: providing services to taxonomists for standard genome sequencing and annotation.</title>
        <authorList>
            <consortium name="The Broad Institute Genomics Platform"/>
            <consortium name="The Broad Institute Genome Sequencing Center for Infectious Disease"/>
            <person name="Wu L."/>
            <person name="Ma J."/>
        </authorList>
    </citation>
    <scope>NUCLEOTIDE SEQUENCE [LARGE SCALE GENOMIC DNA]</scope>
    <source>
        <strain evidence="6 7">JCM 13004</strain>
    </source>
</reference>
<feature type="transmembrane region" description="Helical" evidence="2">
    <location>
        <begin position="125"/>
        <end position="145"/>
    </location>
</feature>
<dbReference type="SUPFAM" id="SSF55073">
    <property type="entry name" value="Nucleotide cyclase"/>
    <property type="match status" value="1"/>
</dbReference>
<dbReference type="SMART" id="SM00267">
    <property type="entry name" value="GGDEF"/>
    <property type="match status" value="1"/>
</dbReference>
<dbReference type="PANTHER" id="PTHR44757">
    <property type="entry name" value="DIGUANYLATE CYCLASE DGCP"/>
    <property type="match status" value="1"/>
</dbReference>
<feature type="compositionally biased region" description="Low complexity" evidence="1">
    <location>
        <begin position="771"/>
        <end position="797"/>
    </location>
</feature>
<dbReference type="NCBIfam" id="TIGR00254">
    <property type="entry name" value="GGDEF"/>
    <property type="match status" value="1"/>
</dbReference>
<feature type="compositionally biased region" description="Basic and acidic residues" evidence="1">
    <location>
        <begin position="29"/>
        <end position="62"/>
    </location>
</feature>
<dbReference type="CDD" id="cd01949">
    <property type="entry name" value="GGDEF"/>
    <property type="match status" value="1"/>
</dbReference>
<dbReference type="InterPro" id="IPR035919">
    <property type="entry name" value="EAL_sf"/>
</dbReference>
<dbReference type="Pfam" id="PF00563">
    <property type="entry name" value="EAL"/>
    <property type="match status" value="1"/>
</dbReference>